<accession>A0ABW3JK83</accession>
<comment type="caution">
    <text evidence="1">The sequence shown here is derived from an EMBL/GenBank/DDBJ whole genome shotgun (WGS) entry which is preliminary data.</text>
</comment>
<dbReference type="Proteomes" id="UP001597061">
    <property type="component" value="Unassembled WGS sequence"/>
</dbReference>
<reference evidence="2" key="1">
    <citation type="journal article" date="2019" name="Int. J. Syst. Evol. Microbiol.">
        <title>The Global Catalogue of Microorganisms (GCM) 10K type strain sequencing project: providing services to taxonomists for standard genome sequencing and annotation.</title>
        <authorList>
            <consortium name="The Broad Institute Genomics Platform"/>
            <consortium name="The Broad Institute Genome Sequencing Center for Infectious Disease"/>
            <person name="Wu L."/>
            <person name="Ma J."/>
        </authorList>
    </citation>
    <scope>NUCLEOTIDE SEQUENCE [LARGE SCALE GENOMIC DNA]</scope>
    <source>
        <strain evidence="2">CCUG 62414</strain>
    </source>
</reference>
<evidence type="ECO:0008006" key="3">
    <source>
        <dbReference type="Google" id="ProtNLM"/>
    </source>
</evidence>
<gene>
    <name evidence="1" type="ORF">ACFQ1R_11335</name>
</gene>
<keyword evidence="2" id="KW-1185">Reference proteome</keyword>
<dbReference type="EMBL" id="JBHTJI010000001">
    <property type="protein sequence ID" value="MFD0990691.1"/>
    <property type="molecule type" value="Genomic_DNA"/>
</dbReference>
<evidence type="ECO:0000313" key="2">
    <source>
        <dbReference type="Proteomes" id="UP001597061"/>
    </source>
</evidence>
<evidence type="ECO:0000313" key="1">
    <source>
        <dbReference type="EMBL" id="MFD0990691.1"/>
    </source>
</evidence>
<sequence>MKKITFLKPLSLLLGLFCAVNFGFGQIVAWEMNGNLGSETTVNATTRATYLNTSTISRGVGLSVPSTPAANAFSSTNFTASGTQAGAITNNKYIQFQVSASSGFQVSLSTLDANFRRSITGPDAFIWRYSIDGINFTDIGTPISYTSTIATGVAQTQINLSTIPALQNVASGTTITFRLYGWGATGSTGTFSIGRLAGNDLAIGGSVSSIPCATTTTWSSGSWDNGTPNINTNAIINSFYDTSINGNINACTVTVTNTGYLLVANNTFVEAKNDITVDTNGIFAVQPYGAVVQINDSGTVSNSGEMFVIKKSAPANAWYEYTYWSSPVSNETIGGGLEESNIYRRFSFTAQNFLDATAETGNNNATVAGQDDIDDNGDDWKGLSGATLMVPGVGYASTHAPDIFASSPGNQIDYVFEGEFNNGVISVPVYRNDGSALDKNWNFIGNPYPSAISVASFFAQNIYNATTNPTGTLEGAIYYWSQNTPPSNAANGNETSNFSNTDYAMFNGTGGSAGGDLITPNAYIPSGQGFFISFAEARPTNTGNVIFNNAMRVKGATDNSQFFKNTNTKGKSNTVAANKLWLNVTSDTGLFNQILVGYVDGASNADDGEYYDAFKIATYNTPISLYSQIEGSTKKFAIQAKNVNSLNENETVKLGFKSTVNAATLFKLSIDQLEGNFLNSNTIYLKDNLLNKVHNLSASDYAFTSGIGEFNDRFVISFSNQALAIEDVLLNKNTLKIVALQNDYVQFNTSNNLNIKTVTIFDMLGRQLYSFKGNSTSETYKLSNLNNSMFIAKVELSNGAVISKKSFKQ</sequence>
<organism evidence="1 2">
    <name type="scientific">Mariniflexile jejuense</name>
    <dbReference type="NCBI Taxonomy" id="1173582"/>
    <lineage>
        <taxon>Bacteria</taxon>
        <taxon>Pseudomonadati</taxon>
        <taxon>Bacteroidota</taxon>
        <taxon>Flavobacteriia</taxon>
        <taxon>Flavobacteriales</taxon>
        <taxon>Flavobacteriaceae</taxon>
        <taxon>Mariniflexile</taxon>
    </lineage>
</organism>
<dbReference type="RefSeq" id="WP_379926284.1">
    <property type="nucleotide sequence ID" value="NZ_JBHTJI010000001.1"/>
</dbReference>
<protein>
    <recommendedName>
        <fullName evidence="3">Secreted protein (Por secretion system target)</fullName>
    </recommendedName>
</protein>
<name>A0ABW3JK83_9FLAO</name>
<proteinExistence type="predicted"/>